<proteinExistence type="predicted"/>
<evidence type="ECO:0000256" key="3">
    <source>
        <dbReference type="ARBA" id="ARBA00022833"/>
    </source>
</evidence>
<organism evidence="9">
    <name type="scientific">Sesamum latifolium</name>
    <dbReference type="NCBI Taxonomy" id="2727402"/>
    <lineage>
        <taxon>Eukaryota</taxon>
        <taxon>Viridiplantae</taxon>
        <taxon>Streptophyta</taxon>
        <taxon>Embryophyta</taxon>
        <taxon>Tracheophyta</taxon>
        <taxon>Spermatophyta</taxon>
        <taxon>Magnoliopsida</taxon>
        <taxon>eudicotyledons</taxon>
        <taxon>Gunneridae</taxon>
        <taxon>Pentapetalae</taxon>
        <taxon>asterids</taxon>
        <taxon>lamiids</taxon>
        <taxon>Lamiales</taxon>
        <taxon>Pedaliaceae</taxon>
        <taxon>Sesamum</taxon>
    </lineage>
</organism>
<dbReference type="InterPro" id="IPR036236">
    <property type="entry name" value="Znf_C2H2_sf"/>
</dbReference>
<comment type="caution">
    <text evidence="9">The sequence shown here is derived from an EMBL/GenBank/DDBJ whole genome shotgun (WGS) entry which is preliminary data.</text>
</comment>
<dbReference type="GO" id="GO:0008270">
    <property type="term" value="F:zinc ion binding"/>
    <property type="evidence" value="ECO:0007669"/>
    <property type="project" value="UniProtKB-KW"/>
</dbReference>
<keyword evidence="4" id="KW-0805">Transcription regulation</keyword>
<dbReference type="PROSITE" id="PS50808">
    <property type="entry name" value="ZF_BED"/>
    <property type="match status" value="1"/>
</dbReference>
<dbReference type="EMBL" id="JACGWN010000010">
    <property type="protein sequence ID" value="KAL0427964.1"/>
    <property type="molecule type" value="Genomic_DNA"/>
</dbReference>
<reference evidence="9" key="2">
    <citation type="journal article" date="2024" name="Plant">
        <title>Genomic evolution and insights into agronomic trait innovations of Sesamum species.</title>
        <authorList>
            <person name="Miao H."/>
            <person name="Wang L."/>
            <person name="Qu L."/>
            <person name="Liu H."/>
            <person name="Sun Y."/>
            <person name="Le M."/>
            <person name="Wang Q."/>
            <person name="Wei S."/>
            <person name="Zheng Y."/>
            <person name="Lin W."/>
            <person name="Duan Y."/>
            <person name="Cao H."/>
            <person name="Xiong S."/>
            <person name="Wang X."/>
            <person name="Wei L."/>
            <person name="Li C."/>
            <person name="Ma Q."/>
            <person name="Ju M."/>
            <person name="Zhao R."/>
            <person name="Li G."/>
            <person name="Mu C."/>
            <person name="Tian Q."/>
            <person name="Mei H."/>
            <person name="Zhang T."/>
            <person name="Gao T."/>
            <person name="Zhang H."/>
        </authorList>
    </citation>
    <scope>NUCLEOTIDE SEQUENCE</scope>
    <source>
        <strain evidence="9">KEN1</strain>
    </source>
</reference>
<dbReference type="PANTHER" id="PTHR46481:SF7">
    <property type="entry name" value="ZINC FINGER BED DOMAIN-CONTAINING PROTEIN RICESLEEPER 2-LIKE"/>
    <property type="match status" value="1"/>
</dbReference>
<dbReference type="SMART" id="SM00614">
    <property type="entry name" value="ZnF_BED"/>
    <property type="match status" value="1"/>
</dbReference>
<reference evidence="9" key="1">
    <citation type="submission" date="2020-06" db="EMBL/GenBank/DDBJ databases">
        <authorList>
            <person name="Li T."/>
            <person name="Hu X."/>
            <person name="Zhang T."/>
            <person name="Song X."/>
            <person name="Zhang H."/>
            <person name="Dai N."/>
            <person name="Sheng W."/>
            <person name="Hou X."/>
            <person name="Wei L."/>
        </authorList>
    </citation>
    <scope>NUCLEOTIDE SEQUENCE</scope>
    <source>
        <strain evidence="9">KEN1</strain>
        <tissue evidence="9">Leaf</tissue>
    </source>
</reference>
<dbReference type="Pfam" id="PF02892">
    <property type="entry name" value="zf-BED"/>
    <property type="match status" value="1"/>
</dbReference>
<gene>
    <name evidence="9" type="ORF">Slati_2971200</name>
</gene>
<feature type="domain" description="BED-type" evidence="8">
    <location>
        <begin position="25"/>
        <end position="84"/>
    </location>
</feature>
<evidence type="ECO:0000256" key="2">
    <source>
        <dbReference type="ARBA" id="ARBA00022771"/>
    </source>
</evidence>
<dbReference type="PANTHER" id="PTHR46481">
    <property type="entry name" value="ZINC FINGER BED DOMAIN-CONTAINING PROTEIN 4"/>
    <property type="match status" value="1"/>
</dbReference>
<keyword evidence="3" id="KW-0862">Zinc</keyword>
<evidence type="ECO:0000256" key="7">
    <source>
        <dbReference type="SAM" id="MobiDB-lite"/>
    </source>
</evidence>
<sequence length="242" mass="28176">MRLEDEGILDTHPQESQRPKRKEMCKRSKVWDYFIAYIDSEGKPRARCKYCERTYAVDPSKNGTSANNHMKCKKHPHNAFVADNQTIISFCQSIIGDFREGSSHSKFDQEAVRKALARMVIIDELSFKFVENKGFSQFISTACPQFIVPSRTTITRDCYRLFFDEKSKLIKHFKTSGQRILLTTDTWTSNQRLTYMCLTAHSVDSDCKMHKRIDKDFAIIVDNASSNDTPVAYFIRRMIRRN</sequence>
<dbReference type="SUPFAM" id="SSF57667">
    <property type="entry name" value="beta-beta-alpha zinc fingers"/>
    <property type="match status" value="1"/>
</dbReference>
<dbReference type="InterPro" id="IPR052035">
    <property type="entry name" value="ZnF_BED_domain_contain"/>
</dbReference>
<dbReference type="SUPFAM" id="SSF140996">
    <property type="entry name" value="Hermes dimerisation domain"/>
    <property type="match status" value="1"/>
</dbReference>
<name>A0AAW2VG54_9LAMI</name>
<dbReference type="InterPro" id="IPR003656">
    <property type="entry name" value="Znf_BED"/>
</dbReference>
<dbReference type="GO" id="GO:0003677">
    <property type="term" value="F:DNA binding"/>
    <property type="evidence" value="ECO:0007669"/>
    <property type="project" value="InterPro"/>
</dbReference>
<accession>A0AAW2VG54</accession>
<evidence type="ECO:0000259" key="8">
    <source>
        <dbReference type="PROSITE" id="PS50808"/>
    </source>
</evidence>
<keyword evidence="5" id="KW-0804">Transcription</keyword>
<evidence type="ECO:0000256" key="1">
    <source>
        <dbReference type="ARBA" id="ARBA00022723"/>
    </source>
</evidence>
<evidence type="ECO:0000256" key="4">
    <source>
        <dbReference type="ARBA" id="ARBA00023015"/>
    </source>
</evidence>
<evidence type="ECO:0000256" key="5">
    <source>
        <dbReference type="ARBA" id="ARBA00023163"/>
    </source>
</evidence>
<keyword evidence="2 6" id="KW-0863">Zinc-finger</keyword>
<evidence type="ECO:0000256" key="6">
    <source>
        <dbReference type="PROSITE-ProRule" id="PRU00027"/>
    </source>
</evidence>
<dbReference type="AlphaFoldDB" id="A0AAW2VG54"/>
<feature type="region of interest" description="Disordered" evidence="7">
    <location>
        <begin position="1"/>
        <end position="22"/>
    </location>
</feature>
<keyword evidence="1" id="KW-0479">Metal-binding</keyword>
<evidence type="ECO:0000313" key="9">
    <source>
        <dbReference type="EMBL" id="KAL0427964.1"/>
    </source>
</evidence>
<protein>
    <submittedName>
        <fullName evidence="9">Zinc finger BED domain-containing protein DAYSLEEPER</fullName>
    </submittedName>
</protein>